<proteinExistence type="predicted"/>
<evidence type="ECO:0000256" key="1">
    <source>
        <dbReference type="SAM" id="MobiDB-lite"/>
    </source>
</evidence>
<gene>
    <name evidence="3" type="ORF">WN51_09060</name>
</gene>
<keyword evidence="4" id="KW-1185">Reference proteome</keyword>
<dbReference type="OrthoDB" id="5959275at2759"/>
<feature type="region of interest" description="Disordered" evidence="1">
    <location>
        <begin position="1"/>
        <end position="53"/>
    </location>
</feature>
<evidence type="ECO:0000313" key="3">
    <source>
        <dbReference type="EMBL" id="KOX79258.1"/>
    </source>
</evidence>
<dbReference type="Proteomes" id="UP000053105">
    <property type="component" value="Unassembled WGS sequence"/>
</dbReference>
<evidence type="ECO:0000259" key="2">
    <source>
        <dbReference type="PROSITE" id="PS51497"/>
    </source>
</evidence>
<dbReference type="InterPro" id="IPR023340">
    <property type="entry name" value="UMA"/>
</dbReference>
<feature type="compositionally biased region" description="Basic residues" evidence="1">
    <location>
        <begin position="1"/>
        <end position="10"/>
    </location>
</feature>
<organism evidence="3 4">
    <name type="scientific">Melipona quadrifasciata</name>
    <dbReference type="NCBI Taxonomy" id="166423"/>
    <lineage>
        <taxon>Eukaryota</taxon>
        <taxon>Metazoa</taxon>
        <taxon>Ecdysozoa</taxon>
        <taxon>Arthropoda</taxon>
        <taxon>Hexapoda</taxon>
        <taxon>Insecta</taxon>
        <taxon>Pterygota</taxon>
        <taxon>Neoptera</taxon>
        <taxon>Endopterygota</taxon>
        <taxon>Hymenoptera</taxon>
        <taxon>Apocrita</taxon>
        <taxon>Aculeata</taxon>
        <taxon>Apoidea</taxon>
        <taxon>Anthophila</taxon>
        <taxon>Apidae</taxon>
        <taxon>Melipona</taxon>
    </lineage>
</organism>
<dbReference type="STRING" id="166423.A0A0N0U7C2"/>
<dbReference type="PROSITE" id="PS51497">
    <property type="entry name" value="UMA"/>
    <property type="match status" value="1"/>
</dbReference>
<name>A0A0N0U7C2_9HYME</name>
<sequence>MSWFFGRKKQQKDSPPDSTEEEQSSSQNDGFEMLPSWSAATSTNKGHDGTVPYPSGNLYPCVPAVSEFGQFFPANDSAKDFNQGENAPHYLNGVPFKLCKRLEISANNDFEMDQLRIGEILSFIGRIENQNYDYSFSLEEGIMAEMNSRNDE</sequence>
<protein>
    <recommendedName>
        <fullName evidence="2">UMA domain-containing protein</fullName>
    </recommendedName>
</protein>
<reference evidence="3 4" key="1">
    <citation type="submission" date="2015-07" db="EMBL/GenBank/DDBJ databases">
        <title>The genome of Melipona quadrifasciata.</title>
        <authorList>
            <person name="Pan H."/>
            <person name="Kapheim K."/>
        </authorList>
    </citation>
    <scope>NUCLEOTIDE SEQUENCE [LARGE SCALE GENOMIC DNA]</scope>
    <source>
        <strain evidence="3">0111107301</strain>
        <tissue evidence="3">Whole body</tissue>
    </source>
</reference>
<feature type="domain" description="UMA" evidence="2">
    <location>
        <begin position="91"/>
        <end position="143"/>
    </location>
</feature>
<dbReference type="EMBL" id="KQ435713">
    <property type="protein sequence ID" value="KOX79258.1"/>
    <property type="molecule type" value="Genomic_DNA"/>
</dbReference>
<accession>A0A0N0U7C2</accession>
<dbReference type="AlphaFoldDB" id="A0A0N0U7C2"/>
<evidence type="ECO:0000313" key="4">
    <source>
        <dbReference type="Proteomes" id="UP000053105"/>
    </source>
</evidence>